<dbReference type="RefSeq" id="XP_001306150.1">
    <property type="nucleotide sequence ID" value="XM_001306149.1"/>
</dbReference>
<evidence type="ECO:0000313" key="3">
    <source>
        <dbReference type="EMBL" id="EAX93220.1"/>
    </source>
</evidence>
<feature type="chain" id="PRO_5002643542" evidence="2">
    <location>
        <begin position="20"/>
        <end position="338"/>
    </location>
</feature>
<dbReference type="PANTHER" id="PTHR16861">
    <property type="entry name" value="GLYCOPROTEIN 38"/>
    <property type="match status" value="1"/>
</dbReference>
<keyword evidence="1" id="KW-0812">Transmembrane</keyword>
<organism evidence="3 4">
    <name type="scientific">Trichomonas vaginalis (strain ATCC PRA-98 / G3)</name>
    <dbReference type="NCBI Taxonomy" id="412133"/>
    <lineage>
        <taxon>Eukaryota</taxon>
        <taxon>Metamonada</taxon>
        <taxon>Parabasalia</taxon>
        <taxon>Trichomonadida</taxon>
        <taxon>Trichomonadidae</taxon>
        <taxon>Trichomonas</taxon>
    </lineage>
</organism>
<dbReference type="AlphaFoldDB" id="A2FPE7"/>
<dbReference type="VEuPathDB" id="TrichDB:TVAGG3_0017480"/>
<dbReference type="KEGG" id="tva:4750938"/>
<keyword evidence="1" id="KW-0472">Membrane</keyword>
<feature type="transmembrane region" description="Helical" evidence="1">
    <location>
        <begin position="305"/>
        <end position="328"/>
    </location>
</feature>
<evidence type="ECO:0000256" key="2">
    <source>
        <dbReference type="SAM" id="SignalP"/>
    </source>
</evidence>
<evidence type="ECO:0000256" key="1">
    <source>
        <dbReference type="SAM" id="Phobius"/>
    </source>
</evidence>
<proteinExistence type="predicted"/>
<dbReference type="InParanoid" id="A2FPE7"/>
<dbReference type="PANTHER" id="PTHR16861:SF4">
    <property type="entry name" value="SH3 DOMAIN PROTEIN (AFU_ORTHOLOGUE AFUA_1G13610)"/>
    <property type="match status" value="1"/>
</dbReference>
<protein>
    <submittedName>
        <fullName evidence="3">Uncharacterized protein</fullName>
    </submittedName>
</protein>
<reference evidence="3" key="1">
    <citation type="submission" date="2006-10" db="EMBL/GenBank/DDBJ databases">
        <authorList>
            <person name="Amadeo P."/>
            <person name="Zhao Q."/>
            <person name="Wortman J."/>
            <person name="Fraser-Liggett C."/>
            <person name="Carlton J."/>
        </authorList>
    </citation>
    <scope>NUCLEOTIDE SEQUENCE</scope>
    <source>
        <strain evidence="3">G3</strain>
    </source>
</reference>
<keyword evidence="4" id="KW-1185">Reference proteome</keyword>
<sequence>MFFFVTSVVSIYHVNKTLAYPDNCTEFHEQNPNGKSKILNLVKNQVLCLDASYIMASKSKFNVYAAFQTYNTSNNTWYWDRKEKVENPLVILGSYYQPDNEYLDPVSMIVCADKTCSIQILEVDATFDYTVNQTEGGVANIFRHVRKSYLFTKSEGSITANVRLTKVKNTKSIETTVEQSRVFFSFPTLSRINYSHSENSRFYYSYAKKWDDEYTNKTNGTIADTKTSFMYVEEKDSYKPTPDKNGNYDEAMTCNFSWAKSENKPNKASEPTEFFFPEVSGPLPEDNGIYYAKDIKEPSKGLSGWAIFTIIIVVLAVIGIIVGIVFWWRRKNQKYETI</sequence>
<feature type="signal peptide" evidence="2">
    <location>
        <begin position="1"/>
        <end position="19"/>
    </location>
</feature>
<name>A2FPE7_TRIV3</name>
<dbReference type="EMBL" id="DS113924">
    <property type="protein sequence ID" value="EAX93220.1"/>
    <property type="molecule type" value="Genomic_DNA"/>
</dbReference>
<accession>A2FPE7</accession>
<dbReference type="VEuPathDB" id="TrichDB:TVAG_245240"/>
<reference evidence="3" key="2">
    <citation type="journal article" date="2007" name="Science">
        <title>Draft genome sequence of the sexually transmitted pathogen Trichomonas vaginalis.</title>
        <authorList>
            <person name="Carlton J.M."/>
            <person name="Hirt R.P."/>
            <person name="Silva J.C."/>
            <person name="Delcher A.L."/>
            <person name="Schatz M."/>
            <person name="Zhao Q."/>
            <person name="Wortman J.R."/>
            <person name="Bidwell S.L."/>
            <person name="Alsmark U.C.M."/>
            <person name="Besteiro S."/>
            <person name="Sicheritz-Ponten T."/>
            <person name="Noel C.J."/>
            <person name="Dacks J.B."/>
            <person name="Foster P.G."/>
            <person name="Simillion C."/>
            <person name="Van de Peer Y."/>
            <person name="Miranda-Saavedra D."/>
            <person name="Barton G.J."/>
            <person name="Westrop G.D."/>
            <person name="Mueller S."/>
            <person name="Dessi D."/>
            <person name="Fiori P.L."/>
            <person name="Ren Q."/>
            <person name="Paulsen I."/>
            <person name="Zhang H."/>
            <person name="Bastida-Corcuera F.D."/>
            <person name="Simoes-Barbosa A."/>
            <person name="Brown M.T."/>
            <person name="Hayes R.D."/>
            <person name="Mukherjee M."/>
            <person name="Okumura C.Y."/>
            <person name="Schneider R."/>
            <person name="Smith A.J."/>
            <person name="Vanacova S."/>
            <person name="Villalvazo M."/>
            <person name="Haas B.J."/>
            <person name="Pertea M."/>
            <person name="Feldblyum T.V."/>
            <person name="Utterback T.R."/>
            <person name="Shu C.L."/>
            <person name="Osoegawa K."/>
            <person name="de Jong P.J."/>
            <person name="Hrdy I."/>
            <person name="Horvathova L."/>
            <person name="Zubacova Z."/>
            <person name="Dolezal P."/>
            <person name="Malik S.B."/>
            <person name="Logsdon J.M. Jr."/>
            <person name="Henze K."/>
            <person name="Gupta A."/>
            <person name="Wang C.C."/>
            <person name="Dunne R.L."/>
            <person name="Upcroft J.A."/>
            <person name="Upcroft P."/>
            <person name="White O."/>
            <person name="Salzberg S.L."/>
            <person name="Tang P."/>
            <person name="Chiu C.-H."/>
            <person name="Lee Y.-S."/>
            <person name="Embley T.M."/>
            <person name="Coombs G.H."/>
            <person name="Mottram J.C."/>
            <person name="Tachezy J."/>
            <person name="Fraser-Liggett C.M."/>
            <person name="Johnson P.J."/>
        </authorList>
    </citation>
    <scope>NUCLEOTIDE SEQUENCE [LARGE SCALE GENOMIC DNA]</scope>
    <source>
        <strain evidence="3">G3</strain>
    </source>
</reference>
<keyword evidence="1" id="KW-1133">Transmembrane helix</keyword>
<dbReference type="Proteomes" id="UP000001542">
    <property type="component" value="Unassembled WGS sequence"/>
</dbReference>
<evidence type="ECO:0000313" key="4">
    <source>
        <dbReference type="Proteomes" id="UP000001542"/>
    </source>
</evidence>
<gene>
    <name evidence="3" type="ORF">TVAG_245240</name>
</gene>
<keyword evidence="2" id="KW-0732">Signal</keyword>